<comment type="caution">
    <text evidence="2">The sequence shown here is derived from an EMBL/GenBank/DDBJ whole genome shotgun (WGS) entry which is preliminary data.</text>
</comment>
<proteinExistence type="predicted"/>
<name>A0A5B0SC41_PUCGR</name>
<organism evidence="2 3">
    <name type="scientific">Puccinia graminis f. sp. tritici</name>
    <dbReference type="NCBI Taxonomy" id="56615"/>
    <lineage>
        <taxon>Eukaryota</taxon>
        <taxon>Fungi</taxon>
        <taxon>Dikarya</taxon>
        <taxon>Basidiomycota</taxon>
        <taxon>Pucciniomycotina</taxon>
        <taxon>Pucciniomycetes</taxon>
        <taxon>Pucciniales</taxon>
        <taxon>Pucciniaceae</taxon>
        <taxon>Puccinia</taxon>
    </lineage>
</organism>
<accession>A0A5B0SC41</accession>
<evidence type="ECO:0000256" key="1">
    <source>
        <dbReference type="SAM" id="MobiDB-lite"/>
    </source>
</evidence>
<evidence type="ECO:0000313" key="2">
    <source>
        <dbReference type="EMBL" id="KAA1135578.1"/>
    </source>
</evidence>
<reference evidence="2 3" key="1">
    <citation type="submission" date="2019-05" db="EMBL/GenBank/DDBJ databases">
        <title>Emergence of the Ug99 lineage of the wheat stem rust pathogen through somatic hybridization.</title>
        <authorList>
            <person name="Li F."/>
            <person name="Upadhyaya N.M."/>
            <person name="Sperschneider J."/>
            <person name="Matny O."/>
            <person name="Nguyen-Phuc H."/>
            <person name="Mago R."/>
            <person name="Raley C."/>
            <person name="Miller M.E."/>
            <person name="Silverstein K.A.T."/>
            <person name="Henningsen E."/>
            <person name="Hirsch C.D."/>
            <person name="Visser B."/>
            <person name="Pretorius Z.A."/>
            <person name="Steffenson B.J."/>
            <person name="Schwessinger B."/>
            <person name="Dodds P.N."/>
            <person name="Figueroa M."/>
        </authorList>
    </citation>
    <scope>NUCLEOTIDE SEQUENCE [LARGE SCALE GENOMIC DNA]</scope>
    <source>
        <strain evidence="2 3">Ug99</strain>
    </source>
</reference>
<protein>
    <submittedName>
        <fullName evidence="2">Uncharacterized protein</fullName>
    </submittedName>
</protein>
<dbReference type="Proteomes" id="UP000325313">
    <property type="component" value="Unassembled WGS sequence"/>
</dbReference>
<feature type="region of interest" description="Disordered" evidence="1">
    <location>
        <begin position="1"/>
        <end position="23"/>
    </location>
</feature>
<sequence length="103" mass="11725">MCHSCSRPQAYRGPAESGVSHAGSNFRAHEIRSGVHGRNLGYSMIWKSDEPKRENDGCLLRIRKGRVVLMSHRIVYVLDPFPASNNLLTRTYLKKAYNHLRTS</sequence>
<dbReference type="EMBL" id="VDEP01000038">
    <property type="protein sequence ID" value="KAA1135578.1"/>
    <property type="molecule type" value="Genomic_DNA"/>
</dbReference>
<evidence type="ECO:0000313" key="3">
    <source>
        <dbReference type="Proteomes" id="UP000325313"/>
    </source>
</evidence>
<gene>
    <name evidence="2" type="ORF">PGTUg99_022355</name>
</gene>
<dbReference type="AlphaFoldDB" id="A0A5B0SC41"/>